<dbReference type="InterPro" id="IPR031327">
    <property type="entry name" value="MCM"/>
</dbReference>
<feature type="domain" description="MCMDC2 N-terminal" evidence="13">
    <location>
        <begin position="5"/>
        <end position="107"/>
    </location>
</feature>
<dbReference type="GeneID" id="109465910"/>
<evidence type="ECO:0000256" key="3">
    <source>
        <dbReference type="ARBA" id="ARBA00022741"/>
    </source>
</evidence>
<dbReference type="InterPro" id="IPR058769">
    <property type="entry name" value="MCMDC2_N"/>
</dbReference>
<keyword evidence="6" id="KW-0238">DNA-binding</keyword>
<comment type="similarity">
    <text evidence="1">Belongs to the MCM family.</text>
</comment>
<feature type="domain" description="MCM AAA-lid" evidence="12">
    <location>
        <begin position="554"/>
        <end position="635"/>
    </location>
</feature>
<evidence type="ECO:0000313" key="15">
    <source>
        <dbReference type="RefSeq" id="XP_019618955.1"/>
    </source>
</evidence>
<evidence type="ECO:0000256" key="1">
    <source>
        <dbReference type="ARBA" id="ARBA00008010"/>
    </source>
</evidence>
<sequence length="695" mass="76471">MQTSLEESAVEYLDRTGALQKLLQDCRARAEIESTQDKPSAVFRFILTVDPVDLVNFDSTLGNLVLHYPLDAGRIFQDVVYFSIKALDLIPQVESRNQILVHLSIPTLPSLPSYSLNLTDLSCQAVQQRYFQFEGIVSSMTNVIQYTQSARYQCPESGCVGSEPYTYIRLHTAGASESRTIRPDFQCHYCGNTLEEDISCRILADKRVVKMLDPAAMSGLSWSPDDTAGRRHQAVTVFLREELVQGIQMGGCYTVVGIPTIDRYRGDITMSIEANSVVKQAVQPSSTLVLPDSVARLYQDRLGSPYSFAASLAFAFASSVSPPGTYHKLKMSMLLSLVSTHSNDKVKEEKDSGGLHVMAVGSDTLVLSRLLTYCAAMSTQCVHHTADKHLFAKVTKDTHGTGTCSIDAGSLLLSHGGCCFLGDLGQVKRDVQSSLQGVMEKEAVTVQIPKKYGDSGVLQSLELPIRCSIWAYTDPNSCKKPAAAAAADLFLQQELGNISKTLADCFSLVCYTDSTSEAGDMYAESLLVEDILNCATLEEEDLENVGELLSAKDIKQFLQVACCLQPQLTPTAEYLIQGYFVSSRRLRSNSIQSCPFPPTALRTITAVAGAHAKLSLRTYVAEEDALMSIYLFEESVTSRYGYSILGVQPTPHFRHGNIAQYLGKENDTQMEHFHLQLLRLISSHAQDLTIKQPEE</sequence>
<accession>A0A6P4XQM9</accession>
<feature type="domain" description="MCM C-terminal AAA(+) ATPase" evidence="11">
    <location>
        <begin position="326"/>
        <end position="478"/>
    </location>
</feature>
<evidence type="ECO:0000256" key="5">
    <source>
        <dbReference type="ARBA" id="ARBA00022840"/>
    </source>
</evidence>
<dbReference type="GO" id="GO:0003677">
    <property type="term" value="F:DNA binding"/>
    <property type="evidence" value="ECO:0007669"/>
    <property type="project" value="UniProtKB-KW"/>
</dbReference>
<dbReference type="Pfam" id="PF26063">
    <property type="entry name" value="MCMDC2_N"/>
    <property type="match status" value="1"/>
</dbReference>
<dbReference type="GO" id="GO:0000727">
    <property type="term" value="P:double-strand break repair via break-induced replication"/>
    <property type="evidence" value="ECO:0007669"/>
    <property type="project" value="TreeGrafter"/>
</dbReference>
<dbReference type="InterPro" id="IPR012340">
    <property type="entry name" value="NA-bd_OB-fold"/>
</dbReference>
<evidence type="ECO:0000256" key="4">
    <source>
        <dbReference type="ARBA" id="ARBA00022763"/>
    </source>
</evidence>
<comment type="function">
    <text evidence="9">Plays an important role in meiotic recombination and associated DNA double-strand break repair.</text>
</comment>
<reference evidence="15" key="1">
    <citation type="submission" date="2025-08" db="UniProtKB">
        <authorList>
            <consortium name="RefSeq"/>
        </authorList>
    </citation>
    <scope>IDENTIFICATION</scope>
    <source>
        <tissue evidence="15">Gonad</tissue>
    </source>
</reference>
<evidence type="ECO:0000256" key="2">
    <source>
        <dbReference type="ARBA" id="ARBA00022553"/>
    </source>
</evidence>
<keyword evidence="4" id="KW-0227">DNA damage</keyword>
<dbReference type="GO" id="GO:0005634">
    <property type="term" value="C:nucleus"/>
    <property type="evidence" value="ECO:0007669"/>
    <property type="project" value="TreeGrafter"/>
</dbReference>
<evidence type="ECO:0000259" key="13">
    <source>
        <dbReference type="Pfam" id="PF26063"/>
    </source>
</evidence>
<dbReference type="FunFam" id="3.40.50.300:FF:001155">
    <property type="entry name" value="minichromosome maintenance domain-containing protein 2"/>
    <property type="match status" value="1"/>
</dbReference>
<evidence type="ECO:0000259" key="12">
    <source>
        <dbReference type="Pfam" id="PF17855"/>
    </source>
</evidence>
<evidence type="ECO:0000259" key="11">
    <source>
        <dbReference type="Pfam" id="PF00493"/>
    </source>
</evidence>
<dbReference type="OrthoDB" id="2015372at2759"/>
<organism evidence="14 15">
    <name type="scientific">Branchiostoma belcheri</name>
    <name type="common">Amphioxus</name>
    <dbReference type="NCBI Taxonomy" id="7741"/>
    <lineage>
        <taxon>Eukaryota</taxon>
        <taxon>Metazoa</taxon>
        <taxon>Chordata</taxon>
        <taxon>Cephalochordata</taxon>
        <taxon>Leptocardii</taxon>
        <taxon>Amphioxiformes</taxon>
        <taxon>Branchiostomatidae</taxon>
        <taxon>Branchiostoma</taxon>
    </lineage>
</organism>
<dbReference type="Proteomes" id="UP000515135">
    <property type="component" value="Unplaced"/>
</dbReference>
<evidence type="ECO:0000256" key="7">
    <source>
        <dbReference type="ARBA" id="ARBA00023204"/>
    </source>
</evidence>
<keyword evidence="7" id="KW-0234">DNA repair</keyword>
<proteinExistence type="inferred from homology"/>
<evidence type="ECO:0000256" key="9">
    <source>
        <dbReference type="ARBA" id="ARBA00059210"/>
    </source>
</evidence>
<dbReference type="Pfam" id="PF17855">
    <property type="entry name" value="MCM_lid"/>
    <property type="match status" value="1"/>
</dbReference>
<dbReference type="KEGG" id="bbel:109465910"/>
<keyword evidence="8" id="KW-0469">Meiosis</keyword>
<evidence type="ECO:0000256" key="8">
    <source>
        <dbReference type="ARBA" id="ARBA00023254"/>
    </source>
</evidence>
<dbReference type="AlphaFoldDB" id="A0A6P4XQM9"/>
<keyword evidence="3" id="KW-0547">Nucleotide-binding</keyword>
<dbReference type="PANTHER" id="PTHR11630:SF75">
    <property type="entry name" value="MINICHROMOSOME MAINTENANCE DOMAIN-CONTAINING PROTEIN 2"/>
    <property type="match status" value="1"/>
</dbReference>
<dbReference type="PANTHER" id="PTHR11630">
    <property type="entry name" value="DNA REPLICATION LICENSING FACTOR MCM FAMILY MEMBER"/>
    <property type="match status" value="1"/>
</dbReference>
<evidence type="ECO:0000256" key="10">
    <source>
        <dbReference type="ARBA" id="ARBA00067689"/>
    </source>
</evidence>
<dbReference type="InterPro" id="IPR027417">
    <property type="entry name" value="P-loop_NTPase"/>
</dbReference>
<dbReference type="RefSeq" id="XP_019618955.1">
    <property type="nucleotide sequence ID" value="XM_019763396.1"/>
</dbReference>
<dbReference type="SUPFAM" id="SSF50249">
    <property type="entry name" value="Nucleic acid-binding proteins"/>
    <property type="match status" value="1"/>
</dbReference>
<name>A0A6P4XQM9_BRABE</name>
<dbReference type="GO" id="GO:0005524">
    <property type="term" value="F:ATP binding"/>
    <property type="evidence" value="ECO:0007669"/>
    <property type="project" value="UniProtKB-KW"/>
</dbReference>
<evidence type="ECO:0000256" key="6">
    <source>
        <dbReference type="ARBA" id="ARBA00023125"/>
    </source>
</evidence>
<keyword evidence="5" id="KW-0067">ATP-binding</keyword>
<protein>
    <recommendedName>
        <fullName evidence="10">Minichromosome maintenance domain-containing protein 2</fullName>
    </recommendedName>
</protein>
<dbReference type="Gene3D" id="3.40.50.300">
    <property type="entry name" value="P-loop containing nucleotide triphosphate hydrolases"/>
    <property type="match status" value="1"/>
</dbReference>
<keyword evidence="2" id="KW-0597">Phosphoprotein</keyword>
<dbReference type="InterPro" id="IPR001208">
    <property type="entry name" value="MCM_dom"/>
</dbReference>
<dbReference type="GO" id="GO:0051321">
    <property type="term" value="P:meiotic cell cycle"/>
    <property type="evidence" value="ECO:0007669"/>
    <property type="project" value="UniProtKB-KW"/>
</dbReference>
<evidence type="ECO:0000313" key="14">
    <source>
        <dbReference type="Proteomes" id="UP000515135"/>
    </source>
</evidence>
<dbReference type="Pfam" id="PF00493">
    <property type="entry name" value="MCM"/>
    <property type="match status" value="1"/>
</dbReference>
<dbReference type="InterPro" id="IPR041562">
    <property type="entry name" value="MCM_lid"/>
</dbReference>
<gene>
    <name evidence="15" type="primary">LOC109465910</name>
</gene>
<dbReference type="GO" id="GO:0017116">
    <property type="term" value="F:single-stranded DNA helicase activity"/>
    <property type="evidence" value="ECO:0007669"/>
    <property type="project" value="TreeGrafter"/>
</dbReference>
<keyword evidence="14" id="KW-1185">Reference proteome</keyword>